<proteinExistence type="inferred from homology"/>
<dbReference type="PANTHER" id="PTHR17601">
    <property type="entry name" value="RAFTLIN-RELATED"/>
    <property type="match status" value="1"/>
</dbReference>
<evidence type="ECO:0000256" key="1">
    <source>
        <dbReference type="ARBA" id="ARBA00004193"/>
    </source>
</evidence>
<gene>
    <name evidence="18" type="ORF">JRQ81_018745</name>
</gene>
<feature type="domain" description="RRM" evidence="16">
    <location>
        <begin position="33"/>
        <end position="108"/>
    </location>
</feature>
<evidence type="ECO:0008006" key="20">
    <source>
        <dbReference type="Google" id="ProtNLM"/>
    </source>
</evidence>
<evidence type="ECO:0000256" key="13">
    <source>
        <dbReference type="ARBA" id="ARBA00023288"/>
    </source>
</evidence>
<evidence type="ECO:0000256" key="15">
    <source>
        <dbReference type="SAM" id="MobiDB-lite"/>
    </source>
</evidence>
<evidence type="ECO:0000256" key="14">
    <source>
        <dbReference type="PROSITE-ProRule" id="PRU00176"/>
    </source>
</evidence>
<dbReference type="GO" id="GO:0007283">
    <property type="term" value="P:spermatogenesis"/>
    <property type="evidence" value="ECO:0007669"/>
    <property type="project" value="UniProtKB-KW"/>
</dbReference>
<keyword evidence="10 14" id="KW-0694">RNA-binding</keyword>
<accession>A0A9Q1AZM9</accession>
<feature type="region of interest" description="Disordered" evidence="15">
    <location>
        <begin position="1"/>
        <end position="23"/>
    </location>
</feature>
<keyword evidence="7" id="KW-0519">Myristate</keyword>
<dbReference type="PROSITE" id="PS50102">
    <property type="entry name" value="RRM"/>
    <property type="match status" value="1"/>
</dbReference>
<feature type="region of interest" description="Disordered" evidence="15">
    <location>
        <begin position="555"/>
        <end position="588"/>
    </location>
</feature>
<dbReference type="OrthoDB" id="9942562at2759"/>
<name>A0A9Q1AZM9_9SAUR</name>
<dbReference type="InterPro" id="IPR035979">
    <property type="entry name" value="RBD_domain_sf"/>
</dbReference>
<dbReference type="InterPro" id="IPR000504">
    <property type="entry name" value="RRM_dom"/>
</dbReference>
<keyword evidence="6" id="KW-0963">Cytoplasm</keyword>
<keyword evidence="5" id="KW-1003">Cell membrane</keyword>
<dbReference type="SUPFAM" id="SSF54928">
    <property type="entry name" value="RNA-binding domain, RBD"/>
    <property type="match status" value="1"/>
</dbReference>
<evidence type="ECO:0000259" key="17">
    <source>
        <dbReference type="PROSITE" id="PS51890"/>
    </source>
</evidence>
<dbReference type="GO" id="GO:0005886">
    <property type="term" value="C:plasma membrane"/>
    <property type="evidence" value="ECO:0007669"/>
    <property type="project" value="UniProtKB-SubCell"/>
</dbReference>
<dbReference type="Pfam" id="PF15250">
    <property type="entry name" value="Raftlin"/>
    <property type="match status" value="1"/>
</dbReference>
<dbReference type="InterPro" id="IPR037551">
    <property type="entry name" value="DAZ_RRM_vert"/>
</dbReference>
<evidence type="ECO:0000256" key="3">
    <source>
        <dbReference type="ARBA" id="ARBA00006390"/>
    </source>
</evidence>
<dbReference type="AlphaFoldDB" id="A0A9Q1AZM9"/>
<organism evidence="18 19">
    <name type="scientific">Phrynocephalus forsythii</name>
    <dbReference type="NCBI Taxonomy" id="171643"/>
    <lineage>
        <taxon>Eukaryota</taxon>
        <taxon>Metazoa</taxon>
        <taxon>Chordata</taxon>
        <taxon>Craniata</taxon>
        <taxon>Vertebrata</taxon>
        <taxon>Euteleostomi</taxon>
        <taxon>Lepidosauria</taxon>
        <taxon>Squamata</taxon>
        <taxon>Bifurcata</taxon>
        <taxon>Unidentata</taxon>
        <taxon>Episquamata</taxon>
        <taxon>Toxicofera</taxon>
        <taxon>Iguania</taxon>
        <taxon>Acrodonta</taxon>
        <taxon>Agamidae</taxon>
        <taxon>Agaminae</taxon>
        <taxon>Phrynocephalus</taxon>
    </lineage>
</organism>
<evidence type="ECO:0000256" key="10">
    <source>
        <dbReference type="ARBA" id="ARBA00022884"/>
    </source>
</evidence>
<comment type="subcellular location">
    <subcellularLocation>
        <location evidence="1">Cell membrane</location>
        <topology evidence="1">Lipid-anchor</topology>
    </subcellularLocation>
    <subcellularLocation>
        <location evidence="2">Cytoplasm</location>
    </subcellularLocation>
</comment>
<reference evidence="18" key="1">
    <citation type="journal article" date="2023" name="DNA Res.">
        <title>Chromosome-level genome assembly of Phrynocephalus forsythii using third-generation DNA sequencing and Hi-C analysis.</title>
        <authorList>
            <person name="Qi Y."/>
            <person name="Zhao W."/>
            <person name="Zhao Y."/>
            <person name="Niu C."/>
            <person name="Cao S."/>
            <person name="Zhang Y."/>
        </authorList>
    </citation>
    <scope>NUCLEOTIDE SEQUENCE</scope>
    <source>
        <tissue evidence="18">Muscle</tissue>
    </source>
</reference>
<evidence type="ECO:0000256" key="6">
    <source>
        <dbReference type="ARBA" id="ARBA00022490"/>
    </source>
</evidence>
<dbReference type="Pfam" id="PF00076">
    <property type="entry name" value="RRM_1"/>
    <property type="match status" value="1"/>
</dbReference>
<comment type="similarity">
    <text evidence="3">Belongs to the raftlin family.</text>
</comment>
<evidence type="ECO:0000256" key="4">
    <source>
        <dbReference type="ARBA" id="ARBA00022473"/>
    </source>
</evidence>
<evidence type="ECO:0000256" key="8">
    <source>
        <dbReference type="ARBA" id="ARBA00022782"/>
    </source>
</evidence>
<keyword evidence="11" id="KW-0472">Membrane</keyword>
<protein>
    <recommendedName>
        <fullName evidence="20">Raftlin</fullName>
    </recommendedName>
</protein>
<evidence type="ECO:0000256" key="2">
    <source>
        <dbReference type="ARBA" id="ARBA00004496"/>
    </source>
</evidence>
<evidence type="ECO:0000313" key="19">
    <source>
        <dbReference type="Proteomes" id="UP001142489"/>
    </source>
</evidence>
<dbReference type="InterPro" id="IPR028169">
    <property type="entry name" value="Raftlin"/>
</dbReference>
<dbReference type="GO" id="GO:0005737">
    <property type="term" value="C:cytoplasm"/>
    <property type="evidence" value="ECO:0007669"/>
    <property type="project" value="UniProtKB-SubCell"/>
</dbReference>
<dbReference type="PROSITE" id="PS51890">
    <property type="entry name" value="DAZ"/>
    <property type="match status" value="1"/>
</dbReference>
<evidence type="ECO:0000256" key="12">
    <source>
        <dbReference type="ARBA" id="ARBA00023139"/>
    </source>
</evidence>
<keyword evidence="9" id="KW-0744">Spermatogenesis</keyword>
<evidence type="ECO:0000256" key="7">
    <source>
        <dbReference type="ARBA" id="ARBA00022707"/>
    </source>
</evidence>
<sequence length="945" mass="105234">MSAPQESQNCEESTQLPTTSQGYVLPEGKIMPNTVFVGGIDIRMDESEIRSFFARYGTVKEVKIITDRTGVSKGYGFVSFLDNVDIQKIVESQINFHGKKLKLGPAIRKHPNLCAYHVPPRPVLINSPTPQFHSVWNNQETYMQPPAMMSPVTQYVQAYPYGSPALVIQQQVPVGYQPTYNYQIPPQWPLGETRNYIVPPAYTTVNYGGEMDAGNDQAECSLADNAQSCANSPQKLYPTSIGPFRSSLDALPSASISFAVVVTKELWGVHPIGIPYFPSNFMFLRDVDPKASRARAASHPSACPWCQTMSRGHVFPVPCGGPTVHNAHACLYYVLWDALRAPGPPGNNSGPCHIGVRTTKGLALAKFVIGASATVDDCSWNWWRSAIAMGCGLNKLEKHDEKRPGNIYSTLKRPQVETKIDVFYEYHFLEFTTLSDAELPGSSAIRLTSLHDLPAQLQEFYLQGFILAAVHPFVQPTDENEKTPQEQIFRAVLIKRTERSLKNDAISDMNTLEIESCFSSDHPPDKSKMPDLIKKIQDAASRGLRFVGLIPQHVSQMSSKSSSGVTSTSNSSRELKSDKTPSDSPLACASLDHEKIDCTNECSLPSTREEIVDPNEDPGGEGQMIEHLSLSSAGENGQQLQETEIFAVFNKPKTSQRTSQYYTVTIPVRVIGNRQSICSLEANWLEHMTDHFRKGSTLVNAIFSLGMVNDSFQGMTDGLFIFEELSVDDSKNIQGYDAIVVEQWTVLEGAQVQADYIPLLNSLAVYGWQLTCVLPTPVVKTNRDGSLATKQIVFLQRPFLPQKTKKKQSKFHWRFSKENRHHKQAKKSLKTKVDARQQQQQQQPEEMHDSEVIENARNSETHFSTIESGLQFPVISEQQLSGVRDGRMDALRHRDMLIYNNEVSAEKWNAGHDAGRDSEGLCLGPTGIQENCGDHMFQMQSTTAD</sequence>
<feature type="region of interest" description="Disordered" evidence="15">
    <location>
        <begin position="816"/>
        <end position="850"/>
    </location>
</feature>
<dbReference type="InterPro" id="IPR012677">
    <property type="entry name" value="Nucleotide-bd_a/b_plait_sf"/>
</dbReference>
<keyword evidence="13" id="KW-0449">Lipoprotein</keyword>
<keyword evidence="19" id="KW-1185">Reference proteome</keyword>
<feature type="compositionally biased region" description="Low complexity" evidence="15">
    <location>
        <begin position="555"/>
        <end position="572"/>
    </location>
</feature>
<evidence type="ECO:0000256" key="5">
    <source>
        <dbReference type="ARBA" id="ARBA00022475"/>
    </source>
</evidence>
<feature type="compositionally biased region" description="Polar residues" evidence="15">
    <location>
        <begin position="1"/>
        <end position="22"/>
    </location>
</feature>
<keyword evidence="8" id="KW-0221">Differentiation</keyword>
<dbReference type="SMART" id="SM00360">
    <property type="entry name" value="RRM"/>
    <property type="match status" value="1"/>
</dbReference>
<comment type="caution">
    <text evidence="18">The sequence shown here is derived from an EMBL/GenBank/DDBJ whole genome shotgun (WGS) entry which is preliminary data.</text>
</comment>
<dbReference type="CDD" id="cd12672">
    <property type="entry name" value="RRM_DAZL"/>
    <property type="match status" value="1"/>
</dbReference>
<evidence type="ECO:0000259" key="16">
    <source>
        <dbReference type="PROSITE" id="PS50102"/>
    </source>
</evidence>
<dbReference type="Proteomes" id="UP001142489">
    <property type="component" value="Unassembled WGS sequence"/>
</dbReference>
<evidence type="ECO:0000313" key="18">
    <source>
        <dbReference type="EMBL" id="KAJ7322458.1"/>
    </source>
</evidence>
<dbReference type="FunFam" id="3.30.70.330:FF:000180">
    <property type="entry name" value="Deleted in azoospermia-like"/>
    <property type="match status" value="1"/>
</dbReference>
<keyword evidence="12" id="KW-0564">Palmitate</keyword>
<dbReference type="GO" id="GO:0030154">
    <property type="term" value="P:cell differentiation"/>
    <property type="evidence" value="ECO:0007669"/>
    <property type="project" value="UniProtKB-KW"/>
</dbReference>
<feature type="compositionally biased region" description="Basic residues" evidence="15">
    <location>
        <begin position="816"/>
        <end position="830"/>
    </location>
</feature>
<dbReference type="EMBL" id="JAPFRF010000009">
    <property type="protein sequence ID" value="KAJ7322458.1"/>
    <property type="molecule type" value="Genomic_DNA"/>
</dbReference>
<evidence type="ECO:0000256" key="9">
    <source>
        <dbReference type="ARBA" id="ARBA00022871"/>
    </source>
</evidence>
<dbReference type="GO" id="GO:0003730">
    <property type="term" value="F:mRNA 3'-UTR binding"/>
    <property type="evidence" value="ECO:0007669"/>
    <property type="project" value="InterPro"/>
</dbReference>
<evidence type="ECO:0000256" key="11">
    <source>
        <dbReference type="ARBA" id="ARBA00023136"/>
    </source>
</evidence>
<dbReference type="PANTHER" id="PTHR17601:SF3">
    <property type="entry name" value="RAFTLIN"/>
    <property type="match status" value="1"/>
</dbReference>
<keyword evidence="4" id="KW-0217">Developmental protein</keyword>
<dbReference type="Gene3D" id="3.30.70.330">
    <property type="match status" value="1"/>
</dbReference>
<dbReference type="InterPro" id="IPR043628">
    <property type="entry name" value="DAZ_dom"/>
</dbReference>
<feature type="domain" description="DAZ" evidence="17">
    <location>
        <begin position="158"/>
        <end position="183"/>
    </location>
</feature>